<dbReference type="OrthoDB" id="10250769at2759"/>
<dbReference type="GO" id="GO:0006364">
    <property type="term" value="P:rRNA processing"/>
    <property type="evidence" value="ECO:0007669"/>
    <property type="project" value="InterPro"/>
</dbReference>
<feature type="compositionally biased region" description="Basic and acidic residues" evidence="4">
    <location>
        <begin position="871"/>
        <end position="881"/>
    </location>
</feature>
<dbReference type="PROSITE" id="PS00678">
    <property type="entry name" value="WD_REPEATS_1"/>
    <property type="match status" value="2"/>
</dbReference>
<dbReference type="PROSITE" id="PS50082">
    <property type="entry name" value="WD_REPEATS_2"/>
    <property type="match status" value="3"/>
</dbReference>
<dbReference type="InterPro" id="IPR001680">
    <property type="entry name" value="WD40_rpt"/>
</dbReference>
<feature type="region of interest" description="Disordered" evidence="4">
    <location>
        <begin position="871"/>
        <end position="891"/>
    </location>
</feature>
<evidence type="ECO:0000256" key="2">
    <source>
        <dbReference type="ARBA" id="ARBA00022737"/>
    </source>
</evidence>
<accession>A0A6A5WLU6</accession>
<feature type="domain" description="WDR36/Utp21 N-terminal" evidence="6">
    <location>
        <begin position="67"/>
        <end position="368"/>
    </location>
</feature>
<dbReference type="InterPro" id="IPR059157">
    <property type="entry name" value="WDR36-Utp21_N"/>
</dbReference>
<evidence type="ECO:0000259" key="5">
    <source>
        <dbReference type="Pfam" id="PF04192"/>
    </source>
</evidence>
<dbReference type="GO" id="GO:0032040">
    <property type="term" value="C:small-subunit processome"/>
    <property type="evidence" value="ECO:0007669"/>
    <property type="project" value="InterPro"/>
</dbReference>
<dbReference type="InterPro" id="IPR036322">
    <property type="entry name" value="WD40_repeat_dom_sf"/>
</dbReference>
<feature type="repeat" description="WD" evidence="3">
    <location>
        <begin position="199"/>
        <end position="221"/>
    </location>
</feature>
<name>A0A6A5WLU6_9PLEO</name>
<proteinExistence type="predicted"/>
<gene>
    <name evidence="7" type="ORF">P154DRAFT_466588</name>
</gene>
<evidence type="ECO:0000256" key="3">
    <source>
        <dbReference type="PROSITE-ProRule" id="PRU00221"/>
    </source>
</evidence>
<dbReference type="GO" id="GO:0034388">
    <property type="term" value="C:Pwp2p-containing subcomplex of 90S preribosome"/>
    <property type="evidence" value="ECO:0007669"/>
    <property type="project" value="TreeGrafter"/>
</dbReference>
<evidence type="ECO:0000313" key="7">
    <source>
        <dbReference type="EMBL" id="KAF2000035.1"/>
    </source>
</evidence>
<feature type="compositionally biased region" description="Low complexity" evidence="4">
    <location>
        <begin position="882"/>
        <end position="891"/>
    </location>
</feature>
<protein>
    <submittedName>
        <fullName evidence="7">Utp21-domain-containing protein</fullName>
    </submittedName>
</protein>
<evidence type="ECO:0000256" key="1">
    <source>
        <dbReference type="ARBA" id="ARBA00022574"/>
    </source>
</evidence>
<reference evidence="7" key="1">
    <citation type="journal article" date="2020" name="Stud. Mycol.">
        <title>101 Dothideomycetes genomes: a test case for predicting lifestyles and emergence of pathogens.</title>
        <authorList>
            <person name="Haridas S."/>
            <person name="Albert R."/>
            <person name="Binder M."/>
            <person name="Bloem J."/>
            <person name="Labutti K."/>
            <person name="Salamov A."/>
            <person name="Andreopoulos B."/>
            <person name="Baker S."/>
            <person name="Barry K."/>
            <person name="Bills G."/>
            <person name="Bluhm B."/>
            <person name="Cannon C."/>
            <person name="Castanera R."/>
            <person name="Culley D."/>
            <person name="Daum C."/>
            <person name="Ezra D."/>
            <person name="Gonzalez J."/>
            <person name="Henrissat B."/>
            <person name="Kuo A."/>
            <person name="Liang C."/>
            <person name="Lipzen A."/>
            <person name="Lutzoni F."/>
            <person name="Magnuson J."/>
            <person name="Mondo S."/>
            <person name="Nolan M."/>
            <person name="Ohm R."/>
            <person name="Pangilinan J."/>
            <person name="Park H.-J."/>
            <person name="Ramirez L."/>
            <person name="Alfaro M."/>
            <person name="Sun H."/>
            <person name="Tritt A."/>
            <person name="Yoshinaga Y."/>
            <person name="Zwiers L.-H."/>
            <person name="Turgeon B."/>
            <person name="Goodwin S."/>
            <person name="Spatafora J."/>
            <person name="Crous P."/>
            <person name="Grigoriev I."/>
        </authorList>
    </citation>
    <scope>NUCLEOTIDE SEQUENCE</scope>
    <source>
        <strain evidence="7">CBS 123094</strain>
    </source>
</reference>
<evidence type="ECO:0000259" key="6">
    <source>
        <dbReference type="Pfam" id="PF25171"/>
    </source>
</evidence>
<dbReference type="InterPro" id="IPR019775">
    <property type="entry name" value="WD40_repeat_CS"/>
</dbReference>
<evidence type="ECO:0000256" key="4">
    <source>
        <dbReference type="SAM" id="MobiDB-lite"/>
    </source>
</evidence>
<dbReference type="InterPro" id="IPR015943">
    <property type="entry name" value="WD40/YVTN_repeat-like_dom_sf"/>
</dbReference>
<feature type="repeat" description="WD" evidence="3">
    <location>
        <begin position="621"/>
        <end position="662"/>
    </location>
</feature>
<dbReference type="Proteomes" id="UP000799779">
    <property type="component" value="Unassembled WGS sequence"/>
</dbReference>
<dbReference type="SUPFAM" id="SSF50978">
    <property type="entry name" value="WD40 repeat-like"/>
    <property type="match status" value="2"/>
</dbReference>
<dbReference type="AlphaFoldDB" id="A0A6A5WLU6"/>
<feature type="domain" description="WDR36/Utp21 C-terminal" evidence="5">
    <location>
        <begin position="841"/>
        <end position="1050"/>
    </location>
</feature>
<dbReference type="EMBL" id="ML977591">
    <property type="protein sequence ID" value="KAF2000035.1"/>
    <property type="molecule type" value="Genomic_DNA"/>
</dbReference>
<keyword evidence="1 3" id="KW-0853">WD repeat</keyword>
<evidence type="ECO:0000313" key="8">
    <source>
        <dbReference type="Proteomes" id="UP000799779"/>
    </source>
</evidence>
<dbReference type="Gene3D" id="2.130.10.10">
    <property type="entry name" value="YVTN repeat-like/Quinoprotein amine dehydrogenase"/>
    <property type="match status" value="2"/>
</dbReference>
<feature type="repeat" description="WD" evidence="3">
    <location>
        <begin position="717"/>
        <end position="751"/>
    </location>
</feature>
<dbReference type="Pfam" id="PF25171">
    <property type="entry name" value="Beta-prop_WDR36-Utp21_1st"/>
    <property type="match status" value="1"/>
</dbReference>
<dbReference type="PROSITE" id="PS50294">
    <property type="entry name" value="WD_REPEATS_REGION"/>
    <property type="match status" value="1"/>
</dbReference>
<dbReference type="Pfam" id="PF25168">
    <property type="entry name" value="Beta-prop_WDR36-Utp21_2nd"/>
    <property type="match status" value="1"/>
</dbReference>
<dbReference type="InterPro" id="IPR007319">
    <property type="entry name" value="WDR36/Utp21_C"/>
</dbReference>
<dbReference type="PANTHER" id="PTHR22840:SF12">
    <property type="entry name" value="WD REPEAT-CONTAINING PROTEIN 36"/>
    <property type="match status" value="1"/>
</dbReference>
<sequence length="1053" mass="113676">MPGPRIAADMASGPLLKRQRREAATTKSPAPLVHRTKIFAPFRTIGLVSPTDVPFTTLPLGKTTFQITTSVGRSLQTYDLKKGLNLVFITRPQTPQAITATLAWKKVVLAAWGGAGAEAARGVWLFQRGKRLGELEMPRGASENITHFLAFGEWIVGCCSTTIEVWNSATLEHYTTLHGTSASPISGRVCNMPTYLNKIFVGRQDGSVEIWNLSTARLLYTLLPPASSFGAVTALQPTSALSLLAIAYESGPVTIHNIRTDKEVLRLNTGGSLNSPVTSISFRSDGLGAGDDGRQDGVMATACRDSGDVMFWDLNGGGRKMGVLRGAHNPPPSAGGGIGGGISKIEFLAGQSVLVSSGLDNSLKTWIFNETPFSPTPRILHSRGGHSAPVSSLRFLPSNSDGTDDTGKWLLSASQDRSLWGWSLRRDGQSTELSQGAIQKKAKKMGLLSGSSTGSKLYSTLEDLKASAITCIACSLNRDGGMGAMPGVSGIWNNSSKAKGDKKAPQLNMTGWESIVTGHAGDSVARTWFWGRKRAGRWTFETGDGTEVRSVAVSPCGTFALVGSAGGALDMYNLQSGIHRKRFPARLTPGEAKKLKLQQLEAVDTLFDADATVVQKFGKGQGKHKGAVTGIAVDSLNRIVTSCGEDGKVKFWDFASGFLLHQIDWYPMTKILGLRYHRTSDLIALTCDDGSIRVVDIETKKLVREFWASSTHAAIQIVDYTFSNDGRWIIAAASDSIIRVWDLPTGHLIDAMKLPKPCTTIAFSPTGEYLATAQEGDVGVDIWTNRTLFTHVSTRHVSEKDITVITVPTVSGESGENIIEAAAEEELEDDAQDETTVPIMDQLSEGVTTLSLVPKSRWQTLLHLDVIRSRNKPKEAPKAPEKAPFFLPSLSQDPSSSASTTALALIDPSANSRISNSALSSKSSAVTAVNVFTHHLALASETQNYTPVLSHLASLPPSAADVAIRTLDTMEPFTELYTFIAALTSRLKDRKDYELVQAWMSVFLRLHGDVVVQDEGLVQDLRLWQEEAKRERERVGGLVGYNVGVVGWLRSAR</sequence>
<dbReference type="Pfam" id="PF04192">
    <property type="entry name" value="Utp21"/>
    <property type="match status" value="1"/>
</dbReference>
<organism evidence="7 8">
    <name type="scientific">Amniculicola lignicola CBS 123094</name>
    <dbReference type="NCBI Taxonomy" id="1392246"/>
    <lineage>
        <taxon>Eukaryota</taxon>
        <taxon>Fungi</taxon>
        <taxon>Dikarya</taxon>
        <taxon>Ascomycota</taxon>
        <taxon>Pezizomycotina</taxon>
        <taxon>Dothideomycetes</taxon>
        <taxon>Pleosporomycetidae</taxon>
        <taxon>Pleosporales</taxon>
        <taxon>Amniculicolaceae</taxon>
        <taxon>Amniculicola</taxon>
    </lineage>
</organism>
<dbReference type="PANTHER" id="PTHR22840">
    <property type="entry name" value="WD REPEAT-CONTAINING PROTEIN 36"/>
    <property type="match status" value="1"/>
</dbReference>
<dbReference type="SMART" id="SM00320">
    <property type="entry name" value="WD40"/>
    <property type="match status" value="9"/>
</dbReference>
<keyword evidence="2" id="KW-0677">Repeat</keyword>
<keyword evidence="8" id="KW-1185">Reference proteome</keyword>